<feature type="non-terminal residue" evidence="1">
    <location>
        <position position="79"/>
    </location>
</feature>
<evidence type="ECO:0000313" key="1">
    <source>
        <dbReference type="EMBL" id="KAJ9589356.1"/>
    </source>
</evidence>
<dbReference type="AlphaFoldDB" id="A0AAD7ZZ55"/>
<protein>
    <submittedName>
        <fullName evidence="1">Uncharacterized protein</fullName>
    </submittedName>
</protein>
<name>A0AAD7ZZ55_DIPPU</name>
<gene>
    <name evidence="1" type="ORF">L9F63_017444</name>
</gene>
<dbReference type="Proteomes" id="UP001233999">
    <property type="component" value="Unassembled WGS sequence"/>
</dbReference>
<reference evidence="1" key="1">
    <citation type="journal article" date="2023" name="IScience">
        <title>Live-bearing cockroach genome reveals convergent evolutionary mechanisms linked to viviparity in insects and beyond.</title>
        <authorList>
            <person name="Fouks B."/>
            <person name="Harrison M.C."/>
            <person name="Mikhailova A.A."/>
            <person name="Marchal E."/>
            <person name="English S."/>
            <person name="Carruthers M."/>
            <person name="Jennings E.C."/>
            <person name="Chiamaka E.L."/>
            <person name="Frigard R.A."/>
            <person name="Pippel M."/>
            <person name="Attardo G.M."/>
            <person name="Benoit J.B."/>
            <person name="Bornberg-Bauer E."/>
            <person name="Tobe S.S."/>
        </authorList>
    </citation>
    <scope>NUCLEOTIDE SEQUENCE</scope>
    <source>
        <strain evidence="1">Stay&amp;Tobe</strain>
    </source>
</reference>
<evidence type="ECO:0000313" key="2">
    <source>
        <dbReference type="Proteomes" id="UP001233999"/>
    </source>
</evidence>
<keyword evidence="2" id="KW-1185">Reference proteome</keyword>
<accession>A0AAD7ZZ55</accession>
<reference evidence="1" key="2">
    <citation type="submission" date="2023-05" db="EMBL/GenBank/DDBJ databases">
        <authorList>
            <person name="Fouks B."/>
        </authorList>
    </citation>
    <scope>NUCLEOTIDE SEQUENCE</scope>
    <source>
        <strain evidence="1">Stay&amp;Tobe</strain>
        <tissue evidence="1">Testes</tissue>
    </source>
</reference>
<sequence length="79" mass="9219">TVLNFIVVPEKKIRCRSAVHLSPCTTNYDAFQTNTLLKIFKRCLLQSQSGFKKLSVANHIYKTIVERFLKKMRGTPRKY</sequence>
<dbReference type="EMBL" id="JASPKZ010004948">
    <property type="protein sequence ID" value="KAJ9589356.1"/>
    <property type="molecule type" value="Genomic_DNA"/>
</dbReference>
<organism evidence="1 2">
    <name type="scientific">Diploptera punctata</name>
    <name type="common">Pacific beetle cockroach</name>
    <dbReference type="NCBI Taxonomy" id="6984"/>
    <lineage>
        <taxon>Eukaryota</taxon>
        <taxon>Metazoa</taxon>
        <taxon>Ecdysozoa</taxon>
        <taxon>Arthropoda</taxon>
        <taxon>Hexapoda</taxon>
        <taxon>Insecta</taxon>
        <taxon>Pterygota</taxon>
        <taxon>Neoptera</taxon>
        <taxon>Polyneoptera</taxon>
        <taxon>Dictyoptera</taxon>
        <taxon>Blattodea</taxon>
        <taxon>Blaberoidea</taxon>
        <taxon>Blaberidae</taxon>
        <taxon>Diplopterinae</taxon>
        <taxon>Diploptera</taxon>
    </lineage>
</organism>
<proteinExistence type="predicted"/>
<feature type="non-terminal residue" evidence="1">
    <location>
        <position position="1"/>
    </location>
</feature>
<comment type="caution">
    <text evidence="1">The sequence shown here is derived from an EMBL/GenBank/DDBJ whole genome shotgun (WGS) entry which is preliminary data.</text>
</comment>